<dbReference type="KEGG" id="vah:G7081_07305"/>
<proteinExistence type="inferred from homology"/>
<dbReference type="NCBIfam" id="TIGR00613">
    <property type="entry name" value="reco"/>
    <property type="match status" value="1"/>
</dbReference>
<dbReference type="Pfam" id="PF02565">
    <property type="entry name" value="RecO_C"/>
    <property type="match status" value="1"/>
</dbReference>
<feature type="domain" description="DNA replication/recombination mediator RecO N-terminal" evidence="8">
    <location>
        <begin position="6"/>
        <end position="81"/>
    </location>
</feature>
<dbReference type="PANTHER" id="PTHR33991">
    <property type="entry name" value="DNA REPAIR PROTEIN RECO"/>
    <property type="match status" value="1"/>
</dbReference>
<dbReference type="HAMAP" id="MF_00201">
    <property type="entry name" value="RecO"/>
    <property type="match status" value="1"/>
</dbReference>
<evidence type="ECO:0000313" key="10">
    <source>
        <dbReference type="Proteomes" id="UP000500890"/>
    </source>
</evidence>
<keyword evidence="10" id="KW-1185">Reference proteome</keyword>
<dbReference type="InterPro" id="IPR037278">
    <property type="entry name" value="ARFGAP/RecO"/>
</dbReference>
<protein>
    <recommendedName>
        <fullName evidence="2 7">DNA repair protein RecO</fullName>
    </recommendedName>
    <alternativeName>
        <fullName evidence="6 7">Recombination protein O</fullName>
    </alternativeName>
</protein>
<evidence type="ECO:0000256" key="4">
    <source>
        <dbReference type="ARBA" id="ARBA00023172"/>
    </source>
</evidence>
<keyword evidence="3 7" id="KW-0227">DNA damage</keyword>
<gene>
    <name evidence="7 9" type="primary">recO</name>
    <name evidence="9" type="ORF">G7081_07305</name>
</gene>
<sequence length="268" mass="30925">MAVQGESKGLILFARDHREKDQLVKIFTEKYGKLMFFVRNAKRQNSVLTSATRPFTEAVYIGQMNSEGLSFLNDVKEVEPFQLIQQDIFVSAYATYILNLVDVAIEDQTYDPALYGFTRQALDYLNKGMDSEIITNIFEVQLLNRFGFEFQWQSCCVCGETQGKFDFSSKFSGVLCQRHFGEDDHRYHADPKAIHFIRLFSAITLDKIESIDLKPDTKLAIRQTVDLLYDEFTGVRLKSKKFIDQMKSWEGMLKPLDKPDETVDNQGE</sequence>
<evidence type="ECO:0000313" key="9">
    <source>
        <dbReference type="EMBL" id="QIL46893.1"/>
    </source>
</evidence>
<comment type="similarity">
    <text evidence="1 7">Belongs to the RecO family.</text>
</comment>
<dbReference type="GO" id="GO:0043590">
    <property type="term" value="C:bacterial nucleoid"/>
    <property type="evidence" value="ECO:0007669"/>
    <property type="project" value="TreeGrafter"/>
</dbReference>
<dbReference type="InterPro" id="IPR022572">
    <property type="entry name" value="DNA_rep/recomb_RecO_N"/>
</dbReference>
<comment type="function">
    <text evidence="7">Involved in DNA repair and RecF pathway recombination.</text>
</comment>
<dbReference type="InterPro" id="IPR012340">
    <property type="entry name" value="NA-bd_OB-fold"/>
</dbReference>
<dbReference type="AlphaFoldDB" id="A0A6G8APP6"/>
<keyword evidence="4 7" id="KW-0233">DNA recombination</keyword>
<dbReference type="Gene3D" id="1.20.1440.120">
    <property type="entry name" value="Recombination protein O, C-terminal domain"/>
    <property type="match status" value="1"/>
</dbReference>
<keyword evidence="5 7" id="KW-0234">DNA repair</keyword>
<evidence type="ECO:0000256" key="2">
    <source>
        <dbReference type="ARBA" id="ARBA00021310"/>
    </source>
</evidence>
<evidence type="ECO:0000256" key="7">
    <source>
        <dbReference type="HAMAP-Rule" id="MF_00201"/>
    </source>
</evidence>
<dbReference type="Gene3D" id="2.40.50.140">
    <property type="entry name" value="Nucleic acid-binding proteins"/>
    <property type="match status" value="1"/>
</dbReference>
<dbReference type="InterPro" id="IPR042242">
    <property type="entry name" value="RecO_C"/>
</dbReference>
<dbReference type="Proteomes" id="UP000500890">
    <property type="component" value="Chromosome"/>
</dbReference>
<reference evidence="9 10" key="1">
    <citation type="submission" date="2020-03" db="EMBL/GenBank/DDBJ databases">
        <title>Vagococcus sp. nov., isolated from beetles.</title>
        <authorList>
            <person name="Hyun D.-W."/>
            <person name="Bae J.-W."/>
        </authorList>
    </citation>
    <scope>NUCLEOTIDE SEQUENCE [LARGE SCALE GENOMIC DNA]</scope>
    <source>
        <strain evidence="9 10">HDW17A</strain>
    </source>
</reference>
<evidence type="ECO:0000256" key="3">
    <source>
        <dbReference type="ARBA" id="ARBA00022763"/>
    </source>
</evidence>
<dbReference type="PANTHER" id="PTHR33991:SF1">
    <property type="entry name" value="DNA REPAIR PROTEIN RECO"/>
    <property type="match status" value="1"/>
</dbReference>
<dbReference type="RefSeq" id="WP_166008281.1">
    <property type="nucleotide sequence ID" value="NZ_CP049886.1"/>
</dbReference>
<dbReference type="InterPro" id="IPR003717">
    <property type="entry name" value="RecO"/>
</dbReference>
<dbReference type="SUPFAM" id="SSF57863">
    <property type="entry name" value="ArfGap/RecO-like zinc finger"/>
    <property type="match status" value="1"/>
</dbReference>
<evidence type="ECO:0000256" key="5">
    <source>
        <dbReference type="ARBA" id="ARBA00023204"/>
    </source>
</evidence>
<dbReference type="GO" id="GO:0006302">
    <property type="term" value="P:double-strand break repair"/>
    <property type="evidence" value="ECO:0007669"/>
    <property type="project" value="TreeGrafter"/>
</dbReference>
<evidence type="ECO:0000256" key="1">
    <source>
        <dbReference type="ARBA" id="ARBA00007452"/>
    </source>
</evidence>
<accession>A0A6G8APP6</accession>
<dbReference type="GO" id="GO:0006310">
    <property type="term" value="P:DNA recombination"/>
    <property type="evidence" value="ECO:0007669"/>
    <property type="project" value="UniProtKB-UniRule"/>
</dbReference>
<name>A0A6G8APP6_9ENTE</name>
<dbReference type="EMBL" id="CP049886">
    <property type="protein sequence ID" value="QIL46893.1"/>
    <property type="molecule type" value="Genomic_DNA"/>
</dbReference>
<evidence type="ECO:0000259" key="8">
    <source>
        <dbReference type="Pfam" id="PF11967"/>
    </source>
</evidence>
<evidence type="ECO:0000256" key="6">
    <source>
        <dbReference type="ARBA" id="ARBA00033409"/>
    </source>
</evidence>
<dbReference type="Pfam" id="PF11967">
    <property type="entry name" value="RecO_N"/>
    <property type="match status" value="1"/>
</dbReference>
<dbReference type="SUPFAM" id="SSF50249">
    <property type="entry name" value="Nucleic acid-binding proteins"/>
    <property type="match status" value="1"/>
</dbReference>
<organism evidence="9 10">
    <name type="scientific">Vagococcus coleopterorum</name>
    <dbReference type="NCBI Taxonomy" id="2714946"/>
    <lineage>
        <taxon>Bacteria</taxon>
        <taxon>Bacillati</taxon>
        <taxon>Bacillota</taxon>
        <taxon>Bacilli</taxon>
        <taxon>Lactobacillales</taxon>
        <taxon>Enterococcaceae</taxon>
        <taxon>Vagococcus</taxon>
    </lineage>
</organism>